<dbReference type="Gene3D" id="3.10.129.110">
    <property type="entry name" value="Polyketide synthase dehydratase"/>
    <property type="match status" value="1"/>
</dbReference>
<dbReference type="NCBIfam" id="TIGR04020">
    <property type="entry name" value="seco_metab_LLM"/>
    <property type="match status" value="1"/>
</dbReference>
<dbReference type="GO" id="GO:0016705">
    <property type="term" value="F:oxidoreductase activity, acting on paired donors, with incorporation or reduction of molecular oxygen"/>
    <property type="evidence" value="ECO:0007669"/>
    <property type="project" value="InterPro"/>
</dbReference>
<dbReference type="RefSeq" id="WP_220194358.1">
    <property type="nucleotide sequence ID" value="NZ_BNJF01000001.1"/>
</dbReference>
<reference evidence="4" key="1">
    <citation type="submission" date="2020-10" db="EMBL/GenBank/DDBJ databases">
        <title>Taxonomic study of unclassified bacteria belonging to the class Ktedonobacteria.</title>
        <authorList>
            <person name="Yabe S."/>
            <person name="Wang C.M."/>
            <person name="Zheng Y."/>
            <person name="Sakai Y."/>
            <person name="Cavaletti L."/>
            <person name="Monciardini P."/>
            <person name="Donadio S."/>
        </authorList>
    </citation>
    <scope>NUCLEOTIDE SEQUENCE</scope>
    <source>
        <strain evidence="4">SOSP1-1</strain>
    </source>
</reference>
<dbReference type="Proteomes" id="UP000612362">
    <property type="component" value="Unassembled WGS sequence"/>
</dbReference>
<proteinExistence type="predicted"/>
<dbReference type="Pfam" id="PF14765">
    <property type="entry name" value="PS-DH"/>
    <property type="match status" value="1"/>
</dbReference>
<dbReference type="SUPFAM" id="SSF51679">
    <property type="entry name" value="Bacterial luciferase-like"/>
    <property type="match status" value="1"/>
</dbReference>
<gene>
    <name evidence="4" type="ORF">KSX_31620</name>
</gene>
<organism evidence="4 5">
    <name type="scientific">Ktedonospora formicarum</name>
    <dbReference type="NCBI Taxonomy" id="2778364"/>
    <lineage>
        <taxon>Bacteria</taxon>
        <taxon>Bacillati</taxon>
        <taxon>Chloroflexota</taxon>
        <taxon>Ktedonobacteria</taxon>
        <taxon>Ktedonobacterales</taxon>
        <taxon>Ktedonobacteraceae</taxon>
        <taxon>Ktedonospora</taxon>
    </lineage>
</organism>
<dbReference type="PANTHER" id="PTHR30137:SF6">
    <property type="entry name" value="LUCIFERASE-LIKE MONOOXYGENASE"/>
    <property type="match status" value="1"/>
</dbReference>
<accession>A0A8J3HWE3</accession>
<feature type="compositionally biased region" description="Polar residues" evidence="2">
    <location>
        <begin position="368"/>
        <end position="393"/>
    </location>
</feature>
<evidence type="ECO:0000259" key="3">
    <source>
        <dbReference type="PROSITE" id="PS52019"/>
    </source>
</evidence>
<dbReference type="EMBL" id="BNJF01000001">
    <property type="protein sequence ID" value="GHO44999.1"/>
    <property type="molecule type" value="Genomic_DNA"/>
</dbReference>
<evidence type="ECO:0000313" key="5">
    <source>
        <dbReference type="Proteomes" id="UP000612362"/>
    </source>
</evidence>
<name>A0A8J3HWE3_9CHLR</name>
<dbReference type="SUPFAM" id="SSF51735">
    <property type="entry name" value="NAD(P)-binding Rossmann-fold domains"/>
    <property type="match status" value="2"/>
</dbReference>
<evidence type="ECO:0000313" key="4">
    <source>
        <dbReference type="EMBL" id="GHO44999.1"/>
    </source>
</evidence>
<dbReference type="Gene3D" id="3.20.20.30">
    <property type="entry name" value="Luciferase-like domain"/>
    <property type="match status" value="1"/>
</dbReference>
<dbReference type="InterPro" id="IPR036661">
    <property type="entry name" value="Luciferase-like_sf"/>
</dbReference>
<dbReference type="InterPro" id="IPR013968">
    <property type="entry name" value="PKS_KR"/>
</dbReference>
<dbReference type="GO" id="GO:0005829">
    <property type="term" value="C:cytosol"/>
    <property type="evidence" value="ECO:0007669"/>
    <property type="project" value="TreeGrafter"/>
</dbReference>
<dbReference type="InterPro" id="IPR050766">
    <property type="entry name" value="Bact_Lucif_Oxidored"/>
</dbReference>
<dbReference type="InterPro" id="IPR049900">
    <property type="entry name" value="PKS_mFAS_DH"/>
</dbReference>
<dbReference type="Pfam" id="PF21394">
    <property type="entry name" value="Beta-ketacyl_N"/>
    <property type="match status" value="1"/>
</dbReference>
<dbReference type="Pfam" id="PF08659">
    <property type="entry name" value="KR"/>
    <property type="match status" value="1"/>
</dbReference>
<keyword evidence="5" id="KW-1185">Reference proteome</keyword>
<protein>
    <recommendedName>
        <fullName evidence="3">PKS/mFAS DH domain-containing protein</fullName>
    </recommendedName>
</protein>
<dbReference type="InterPro" id="IPR042104">
    <property type="entry name" value="PKS_dehydratase_sf"/>
</dbReference>
<feature type="region of interest" description="N-terminal hotdog fold" evidence="1">
    <location>
        <begin position="239"/>
        <end position="396"/>
    </location>
</feature>
<dbReference type="InterPro" id="IPR024011">
    <property type="entry name" value="Biosynth_lucif-like_mOase_dom"/>
</dbReference>
<dbReference type="PROSITE" id="PS52019">
    <property type="entry name" value="PKS_MFAS_DH"/>
    <property type="match status" value="1"/>
</dbReference>
<feature type="domain" description="PKS/mFAS DH" evidence="3">
    <location>
        <begin position="239"/>
        <end position="558"/>
    </location>
</feature>
<dbReference type="AlphaFoldDB" id="A0A8J3HWE3"/>
<evidence type="ECO:0000256" key="2">
    <source>
        <dbReference type="SAM" id="MobiDB-lite"/>
    </source>
</evidence>
<dbReference type="InterPro" id="IPR036291">
    <property type="entry name" value="NAD(P)-bd_dom_sf"/>
</dbReference>
<feature type="region of interest" description="C-terminal hotdog fold" evidence="1">
    <location>
        <begin position="409"/>
        <end position="558"/>
    </location>
</feature>
<comment type="caution">
    <text evidence="4">The sequence shown here is derived from an EMBL/GenBank/DDBJ whole genome shotgun (WGS) entry which is preliminary data.</text>
</comment>
<sequence>MDRLKQNQGITFGLIFFASSETAHDRDIYRLVLESTKYADRHNFSSVWIPERHFTRDGWMYPNPAVLQAALARETQQIQLRAGSVVLPLHSPLRVAEEWAMVDNLSNGRVGVSIASGWHPNDFALYPDHYEKRSEIMDEGIETLRKLWRGETVQVKSGDGSMVDVRTYPPPIQREIPIWVTAAGNPKTFAKAGAIGANLLTHMYNQSVEELGEKLKIYREARAEHGYDPATGNVSVMLHTFIAESQQAVIEQAQGPFCDYLRSAAYLLNAVAYSRGQKVDLSTLSETDVEEYLKFVFERMISTQRVLFGTPESCLPLVRQLQAVGVNEIACQLDFGLETDVVMANMPHLNRLRELSEEIAPPEPPRSTTPVDLTSFQSNGYQSEPSNRVQNGQAKPEANSLKAVQERCQEEISPDAFYERLTQHGIELDADYRSIRQLWRGDGEALARVSLSPVFERERERYQVHPTLLDSCLQVVSAALSESFGAGNDVLYLPVGLNSFKLHERPGKVVWSHATLEQHISQSMTQLEGHVRIFSEDGRLLIEAMGIQLQSSASVASEPPTPAAVLAPWLYELRWERAHSVAAAGNAWPQERSGSWLIFADRQGVGPHLAQLLRASGQQCALVQPGERYGELGSGRYQVSPSQVGEIQHVIQRVREAYNAPVRGVVHLWSLDATSTEQTTTNSLEHDLVVSAHSALGVIQALAQEGETQPPRLWLVTRDAQPVTSDQSSLAVAQAPLWGLGRTISMEHPEISGALVDLAAGEEREVCAQQLYDVLRDTSPEDQLAFREGERYVARMMRSQDLAERELHVRPQGSYLVTGGLWGLGFEVARWLARKGARHLILAGRTSVPLALSGSTYPLASAWLI</sequence>
<evidence type="ECO:0000256" key="1">
    <source>
        <dbReference type="PROSITE-ProRule" id="PRU01363"/>
    </source>
</evidence>
<dbReference type="InterPro" id="IPR011251">
    <property type="entry name" value="Luciferase-like_dom"/>
</dbReference>
<dbReference type="InterPro" id="IPR049490">
    <property type="entry name" value="C883_1060-like_KR_N"/>
</dbReference>
<feature type="region of interest" description="Disordered" evidence="2">
    <location>
        <begin position="357"/>
        <end position="402"/>
    </location>
</feature>
<dbReference type="InterPro" id="IPR049551">
    <property type="entry name" value="PKS_DH_C"/>
</dbReference>
<dbReference type="Pfam" id="PF00296">
    <property type="entry name" value="Bac_luciferase"/>
    <property type="match status" value="1"/>
</dbReference>
<comment type="caution">
    <text evidence="1">Lacks conserved residue(s) required for the propagation of feature annotation.</text>
</comment>
<dbReference type="Gene3D" id="3.40.50.720">
    <property type="entry name" value="NAD(P)-binding Rossmann-like Domain"/>
    <property type="match status" value="1"/>
</dbReference>
<dbReference type="PANTHER" id="PTHR30137">
    <property type="entry name" value="LUCIFERASE-LIKE MONOOXYGENASE"/>
    <property type="match status" value="1"/>
</dbReference>